<accession>D3IVP2</accession>
<dbReference type="InterPro" id="IPR027417">
    <property type="entry name" value="P-loop_NTPase"/>
</dbReference>
<name>D3IVP2_PHYED</name>
<dbReference type="PANTHER" id="PTHR36766">
    <property type="entry name" value="PLANT BROAD-SPECTRUM MILDEW RESISTANCE PROTEIN RPW8"/>
    <property type="match status" value="1"/>
</dbReference>
<evidence type="ECO:0000259" key="2">
    <source>
        <dbReference type="Pfam" id="PF00931"/>
    </source>
</evidence>
<feature type="region of interest" description="Disordered" evidence="1">
    <location>
        <begin position="173"/>
        <end position="194"/>
    </location>
</feature>
<dbReference type="GO" id="GO:0043531">
    <property type="term" value="F:ADP binding"/>
    <property type="evidence" value="ECO:0007669"/>
    <property type="project" value="InterPro"/>
</dbReference>
<protein>
    <submittedName>
        <fullName evidence="3">Putative disease resistance protein</fullName>
    </submittedName>
</protein>
<dbReference type="Pfam" id="PF00931">
    <property type="entry name" value="NB-ARC"/>
    <property type="match status" value="1"/>
</dbReference>
<dbReference type="EMBL" id="GQ252874">
    <property type="protein sequence ID" value="ADB85382.1"/>
    <property type="molecule type" value="Genomic_DNA"/>
</dbReference>
<evidence type="ECO:0000313" key="3">
    <source>
        <dbReference type="EMBL" id="ADB85382.1"/>
    </source>
</evidence>
<evidence type="ECO:0000256" key="1">
    <source>
        <dbReference type="SAM" id="MobiDB-lite"/>
    </source>
</evidence>
<dbReference type="SUPFAM" id="SSF52540">
    <property type="entry name" value="P-loop containing nucleoside triphosphate hydrolases"/>
    <property type="match status" value="1"/>
</dbReference>
<proteinExistence type="predicted"/>
<feature type="domain" description="NB-ARC" evidence="2">
    <location>
        <begin position="105"/>
        <end position="182"/>
    </location>
</feature>
<dbReference type="InterPro" id="IPR002182">
    <property type="entry name" value="NB-ARC"/>
</dbReference>
<dbReference type="Gene3D" id="3.40.50.300">
    <property type="entry name" value="P-loop containing nucleotide triphosphate hydrolases"/>
    <property type="match status" value="1"/>
</dbReference>
<organism evidence="3">
    <name type="scientific">Phyllostachys edulis</name>
    <name type="common">Tortoise shell bamboo</name>
    <name type="synonym">Bambusa edulis</name>
    <dbReference type="NCBI Taxonomy" id="38705"/>
    <lineage>
        <taxon>Eukaryota</taxon>
        <taxon>Viridiplantae</taxon>
        <taxon>Streptophyta</taxon>
        <taxon>Embryophyta</taxon>
        <taxon>Tracheophyta</taxon>
        <taxon>Spermatophyta</taxon>
        <taxon>Magnoliopsida</taxon>
        <taxon>Liliopsida</taxon>
        <taxon>Poales</taxon>
        <taxon>Poaceae</taxon>
        <taxon>BOP clade</taxon>
        <taxon>Bambusoideae</taxon>
        <taxon>Arundinarodae</taxon>
        <taxon>Arundinarieae</taxon>
        <taxon>Arundinariinae</taxon>
        <taxon>Phyllostachys</taxon>
    </lineage>
</organism>
<feature type="compositionally biased region" description="Basic and acidic residues" evidence="1">
    <location>
        <begin position="178"/>
        <end position="189"/>
    </location>
</feature>
<sequence>MKKTKFDGGSGPKLKGLGGKWSWASGVHGDGGSMPEVAPEWLVGGGGSAGRNRECVTLRWAYQELKGAVWGRTRGRYSSFNVQYVTDTRETSLNVEEARIIRRTEDKQKIMASLSKSITQDITILPIYGIGGIGKKTLAKLVFNDIQCKDYSQVWVYVSQTFDSNKIGNSIVSQVSGRKAEPDDRKGDGKQTPWEDDLCEKDPCKLDELKSMLKVGEGGEVVVIITTRDEGIEKNICTIKPYKIRVLDK</sequence>
<reference evidence="3" key="1">
    <citation type="journal article" date="2010" name="J. Integr. Plant Biol.">
        <title>Insights into the bamboo genome: syntenic relationships to rice and sorghum.</title>
        <authorList>
            <person name="Gui Y.J."/>
            <person name="Zhou Y."/>
            <person name="Wang Y."/>
            <person name="Wang S."/>
            <person name="Wang S.Y."/>
            <person name="Hu Y."/>
            <person name="Bo S.P."/>
            <person name="Chen H."/>
            <person name="Zhou C.P."/>
            <person name="Ma N.X."/>
            <person name="Zhang T.Z."/>
            <person name="Fan L.J."/>
        </authorList>
    </citation>
    <scope>NUCLEOTIDE SEQUENCE</scope>
    <source>
        <tissue evidence="3">Shoot</tissue>
    </source>
</reference>
<dbReference type="AlphaFoldDB" id="D3IVP2"/>
<dbReference type="PANTHER" id="PTHR36766:SF73">
    <property type="entry name" value="NB-ARC DOMAIN-CONTAINING PROTEIN"/>
    <property type="match status" value="1"/>
</dbReference>